<dbReference type="RefSeq" id="WP_121150326.1">
    <property type="nucleotide sequence ID" value="NZ_CP032827.1"/>
</dbReference>
<organism evidence="1 2">
    <name type="scientific">Sphingomonas paeninsulae</name>
    <dbReference type="NCBI Taxonomy" id="2319844"/>
    <lineage>
        <taxon>Bacteria</taxon>
        <taxon>Pseudomonadati</taxon>
        <taxon>Pseudomonadota</taxon>
        <taxon>Alphaproteobacteria</taxon>
        <taxon>Sphingomonadales</taxon>
        <taxon>Sphingomonadaceae</taxon>
        <taxon>Sphingomonas</taxon>
    </lineage>
</organism>
<dbReference type="Proteomes" id="UP000276254">
    <property type="component" value="Plasmid unnamed2"/>
</dbReference>
<dbReference type="OrthoDB" id="7585309at2"/>
<gene>
    <name evidence="1" type="ORF">D3Y57_00410</name>
</gene>
<dbReference type="GeneID" id="39491248"/>
<accession>A0A494T5G3</accession>
<evidence type="ECO:0000313" key="1">
    <source>
        <dbReference type="EMBL" id="AYJ84607.1"/>
    </source>
</evidence>
<dbReference type="KEGG" id="spha:D3Y57_00410"/>
<reference evidence="1 2" key="1">
    <citation type="submission" date="2018-09" db="EMBL/GenBank/DDBJ databases">
        <title>Sphingomonas peninsula sp. nov., isolated from fildes peninsula, Antarctic soil.</title>
        <authorList>
            <person name="Yingchao G."/>
        </authorList>
    </citation>
    <scope>NUCLEOTIDE SEQUENCE [LARGE SCALE GENOMIC DNA]</scope>
    <source>
        <strain evidence="1 2">YZ-8</strain>
        <plasmid evidence="1 2">unnamed2</plasmid>
    </source>
</reference>
<keyword evidence="1" id="KW-0614">Plasmid</keyword>
<protein>
    <submittedName>
        <fullName evidence="1">Uncharacterized protein</fullName>
    </submittedName>
</protein>
<dbReference type="AlphaFoldDB" id="A0A494T5G3"/>
<keyword evidence="2" id="KW-1185">Reference proteome</keyword>
<proteinExistence type="predicted"/>
<name>A0A494T5G3_SPHPE</name>
<dbReference type="EMBL" id="CP032827">
    <property type="protein sequence ID" value="AYJ84607.1"/>
    <property type="molecule type" value="Genomic_DNA"/>
</dbReference>
<evidence type="ECO:0000313" key="2">
    <source>
        <dbReference type="Proteomes" id="UP000276254"/>
    </source>
</evidence>
<geneLocation type="plasmid" evidence="1">
    <name>unnamed2</name>
</geneLocation>
<sequence>MFIVVEHRHVFTTHDDDGMRAQHGTSRMTLLDGEPVRYIDAQTFEIIATGKLMTHSEQCACVPASMIIVRDRVKR</sequence>